<proteinExistence type="predicted"/>
<dbReference type="Gramene" id="Pp3c26_13450V3.2">
    <property type="protein sequence ID" value="Pp3c26_13450V3.2"/>
    <property type="gene ID" value="Pp3c26_13450"/>
</dbReference>
<feature type="compositionally biased region" description="Acidic residues" evidence="3">
    <location>
        <begin position="456"/>
        <end position="472"/>
    </location>
</feature>
<evidence type="ECO:0000313" key="5">
    <source>
        <dbReference type="EnsemblPlants" id="Pp3c26_13450V3.2"/>
    </source>
</evidence>
<dbReference type="Pfam" id="PF15612">
    <property type="entry name" value="WHIM1"/>
    <property type="match status" value="1"/>
</dbReference>
<keyword evidence="2" id="KW-0539">Nucleus</keyword>
<evidence type="ECO:0000256" key="1">
    <source>
        <dbReference type="ARBA" id="ARBA00004123"/>
    </source>
</evidence>
<reference evidence="5 6" key="1">
    <citation type="journal article" date="2008" name="Science">
        <title>The Physcomitrella genome reveals evolutionary insights into the conquest of land by plants.</title>
        <authorList>
            <person name="Rensing S."/>
            <person name="Lang D."/>
            <person name="Zimmer A."/>
            <person name="Terry A."/>
            <person name="Salamov A."/>
            <person name="Shapiro H."/>
            <person name="Nishiyama T."/>
            <person name="Perroud P.-F."/>
            <person name="Lindquist E."/>
            <person name="Kamisugi Y."/>
            <person name="Tanahashi T."/>
            <person name="Sakakibara K."/>
            <person name="Fujita T."/>
            <person name="Oishi K."/>
            <person name="Shin-I T."/>
            <person name="Kuroki Y."/>
            <person name="Toyoda A."/>
            <person name="Suzuki Y."/>
            <person name="Hashimoto A."/>
            <person name="Yamaguchi K."/>
            <person name="Sugano A."/>
            <person name="Kohara Y."/>
            <person name="Fujiyama A."/>
            <person name="Anterola A."/>
            <person name="Aoki S."/>
            <person name="Ashton N."/>
            <person name="Barbazuk W.B."/>
            <person name="Barker E."/>
            <person name="Bennetzen J."/>
            <person name="Bezanilla M."/>
            <person name="Blankenship R."/>
            <person name="Cho S.H."/>
            <person name="Dutcher S."/>
            <person name="Estelle M."/>
            <person name="Fawcett J.A."/>
            <person name="Gundlach H."/>
            <person name="Hanada K."/>
            <person name="Heyl A."/>
            <person name="Hicks K.A."/>
            <person name="Hugh J."/>
            <person name="Lohr M."/>
            <person name="Mayer K."/>
            <person name="Melkozernov A."/>
            <person name="Murata T."/>
            <person name="Nelson D."/>
            <person name="Pils B."/>
            <person name="Prigge M."/>
            <person name="Reiss B."/>
            <person name="Renner T."/>
            <person name="Rombauts S."/>
            <person name="Rushton P."/>
            <person name="Sanderfoot A."/>
            <person name="Schween G."/>
            <person name="Shiu S.-H."/>
            <person name="Stueber K."/>
            <person name="Theodoulou F.L."/>
            <person name="Tu H."/>
            <person name="Van de Peer Y."/>
            <person name="Verrier P.J."/>
            <person name="Waters E."/>
            <person name="Wood A."/>
            <person name="Yang L."/>
            <person name="Cove D."/>
            <person name="Cuming A."/>
            <person name="Hasebe M."/>
            <person name="Lucas S."/>
            <person name="Mishler D.B."/>
            <person name="Reski R."/>
            <person name="Grigoriev I."/>
            <person name="Quatrano R.S."/>
            <person name="Boore J.L."/>
        </authorList>
    </citation>
    <scope>NUCLEOTIDE SEQUENCE [LARGE SCALE GENOMIC DNA]</scope>
    <source>
        <strain evidence="5 6">cv. Gransden 2004</strain>
    </source>
</reference>
<evidence type="ECO:0000313" key="6">
    <source>
        <dbReference type="Proteomes" id="UP000006727"/>
    </source>
</evidence>
<dbReference type="PROSITE" id="PS50827">
    <property type="entry name" value="DDT"/>
    <property type="match status" value="1"/>
</dbReference>
<comment type="subcellular location">
    <subcellularLocation>
        <location evidence="1">Nucleus</location>
    </subcellularLocation>
</comment>
<organism evidence="5 6">
    <name type="scientific">Physcomitrium patens</name>
    <name type="common">Spreading-leaved earth moss</name>
    <name type="synonym">Physcomitrella patens</name>
    <dbReference type="NCBI Taxonomy" id="3218"/>
    <lineage>
        <taxon>Eukaryota</taxon>
        <taxon>Viridiplantae</taxon>
        <taxon>Streptophyta</taxon>
        <taxon>Embryophyta</taxon>
        <taxon>Bryophyta</taxon>
        <taxon>Bryophytina</taxon>
        <taxon>Bryopsida</taxon>
        <taxon>Funariidae</taxon>
        <taxon>Funariales</taxon>
        <taxon>Funariaceae</taxon>
        <taxon>Physcomitrium</taxon>
    </lineage>
</organism>
<protein>
    <recommendedName>
        <fullName evidence="4">DDT domain-containing protein</fullName>
    </recommendedName>
</protein>
<dbReference type="Gramene" id="Pp3c26_13450V3.3">
    <property type="protein sequence ID" value="Pp3c26_13450V3.3"/>
    <property type="gene ID" value="Pp3c26_13450"/>
</dbReference>
<dbReference type="EMBL" id="ABEU02000026">
    <property type="status" value="NOT_ANNOTATED_CDS"/>
    <property type="molecule type" value="Genomic_DNA"/>
</dbReference>
<feature type="region of interest" description="Disordered" evidence="3">
    <location>
        <begin position="182"/>
        <end position="212"/>
    </location>
</feature>
<feature type="compositionally biased region" description="Basic and acidic residues" evidence="3">
    <location>
        <begin position="429"/>
        <end position="442"/>
    </location>
</feature>
<sequence>MATPCEPSVSVASLAPGVISGRSFMRRPGRQRWVPSGILVKADEVVVPVAPPPQYQKKVVLEAREDLEEKEALLPEGTPLLSVSGVELPESAVGPALEFLEFCSAFYKPLGMKKSEAEKSLHEVVKGCNLKKGSQCQVVQVFVRLLSVVLYGTDEECNVASGYKSKNSWLEVLKKYLYKKSHPDPKGLQSRNAEGEEIKVKETEGEESEVKDAEAVCSFKPSPTLSHSVASPSNSTLSPIQESVHKFAAALESGADGFESLSIEEKLQLLNLLCNDVLGTAVLRGHIERVMFEYNETRKEEKEKSKSAKKKVKLDLENLKESLLTETSISKGPGTALRSDAVKTEPVVWDGPRAVWKLKGGNDRTDVTLQVIADIEGIPKEKWTVYSEADKEVLAVYLNQKKNGRRRARKRYQLKTIESHPVMSIDAGADAKEILSDERAPTDGDLCMSSSSSDDSGCDQESEPEPEPEFEE</sequence>
<dbReference type="PANTHER" id="PTHR31169">
    <property type="entry name" value="OS05G0300700 PROTEIN"/>
    <property type="match status" value="1"/>
</dbReference>
<dbReference type="GO" id="GO:0005634">
    <property type="term" value="C:nucleus"/>
    <property type="evidence" value="ECO:0007669"/>
    <property type="project" value="UniProtKB-SubCell"/>
</dbReference>
<reference evidence="5" key="3">
    <citation type="submission" date="2020-12" db="UniProtKB">
        <authorList>
            <consortium name="EnsemblPlants"/>
        </authorList>
    </citation>
    <scope>IDENTIFICATION</scope>
</reference>
<evidence type="ECO:0000256" key="2">
    <source>
        <dbReference type="ARBA" id="ARBA00023242"/>
    </source>
</evidence>
<keyword evidence="6" id="KW-1185">Reference proteome</keyword>
<dbReference type="InterPro" id="IPR028942">
    <property type="entry name" value="WHIM1_dom"/>
</dbReference>
<name>A0A7I4CSL7_PHYPA</name>
<evidence type="ECO:0000256" key="3">
    <source>
        <dbReference type="SAM" id="MobiDB-lite"/>
    </source>
</evidence>
<dbReference type="EnsemblPlants" id="Pp3c26_13450V3.2">
    <property type="protein sequence ID" value="Pp3c26_13450V3.2"/>
    <property type="gene ID" value="Pp3c26_13450"/>
</dbReference>
<dbReference type="Proteomes" id="UP000006727">
    <property type="component" value="Chromosome 26"/>
</dbReference>
<feature type="region of interest" description="Disordered" evidence="3">
    <location>
        <begin position="421"/>
        <end position="472"/>
    </location>
</feature>
<feature type="compositionally biased region" description="Basic and acidic residues" evidence="3">
    <location>
        <begin position="193"/>
        <end position="212"/>
    </location>
</feature>
<evidence type="ECO:0000259" key="4">
    <source>
        <dbReference type="PROSITE" id="PS50827"/>
    </source>
</evidence>
<dbReference type="PANTHER" id="PTHR31169:SF23">
    <property type="entry name" value="OS03G0572250 PROTEIN"/>
    <property type="match status" value="1"/>
</dbReference>
<dbReference type="EnsemblPlants" id="Pp3c26_13450V3.3">
    <property type="protein sequence ID" value="Pp3c26_13450V3.3"/>
    <property type="gene ID" value="Pp3c26_13450"/>
</dbReference>
<reference evidence="5 6" key="2">
    <citation type="journal article" date="2018" name="Plant J.">
        <title>The Physcomitrella patens chromosome-scale assembly reveals moss genome structure and evolution.</title>
        <authorList>
            <person name="Lang D."/>
            <person name="Ullrich K.K."/>
            <person name="Murat F."/>
            <person name="Fuchs J."/>
            <person name="Jenkins J."/>
            <person name="Haas F.B."/>
            <person name="Piednoel M."/>
            <person name="Gundlach H."/>
            <person name="Van Bel M."/>
            <person name="Meyberg R."/>
            <person name="Vives C."/>
            <person name="Morata J."/>
            <person name="Symeonidi A."/>
            <person name="Hiss M."/>
            <person name="Muchero W."/>
            <person name="Kamisugi Y."/>
            <person name="Saleh O."/>
            <person name="Blanc G."/>
            <person name="Decker E.L."/>
            <person name="van Gessel N."/>
            <person name="Grimwood J."/>
            <person name="Hayes R.D."/>
            <person name="Graham S.W."/>
            <person name="Gunter L.E."/>
            <person name="McDaniel S.F."/>
            <person name="Hoernstein S.N.W."/>
            <person name="Larsson A."/>
            <person name="Li F.W."/>
            <person name="Perroud P.F."/>
            <person name="Phillips J."/>
            <person name="Ranjan P."/>
            <person name="Rokshar D.S."/>
            <person name="Rothfels C.J."/>
            <person name="Schneider L."/>
            <person name="Shu S."/>
            <person name="Stevenson D.W."/>
            <person name="Thummler F."/>
            <person name="Tillich M."/>
            <person name="Villarreal Aguilar J.C."/>
            <person name="Widiez T."/>
            <person name="Wong G.K."/>
            <person name="Wymore A."/>
            <person name="Zhang Y."/>
            <person name="Zimmer A.D."/>
            <person name="Quatrano R.S."/>
            <person name="Mayer K.F.X."/>
            <person name="Goodstein D."/>
            <person name="Casacuberta J.M."/>
            <person name="Vandepoele K."/>
            <person name="Reski R."/>
            <person name="Cuming A.C."/>
            <person name="Tuskan G.A."/>
            <person name="Maumus F."/>
            <person name="Salse J."/>
            <person name="Schmutz J."/>
            <person name="Rensing S.A."/>
        </authorList>
    </citation>
    <scope>NUCLEOTIDE SEQUENCE [LARGE SCALE GENOMIC DNA]</scope>
    <source>
        <strain evidence="5 6">cv. Gransden 2004</strain>
    </source>
</reference>
<dbReference type="InterPro" id="IPR018501">
    <property type="entry name" value="DDT_dom"/>
</dbReference>
<dbReference type="InterPro" id="IPR040221">
    <property type="entry name" value="CDCA7/CDA7L"/>
</dbReference>
<dbReference type="AlphaFoldDB" id="A0A7I4CSL7"/>
<feature type="domain" description="DDT" evidence="4">
    <location>
        <begin position="90"/>
        <end position="155"/>
    </location>
</feature>
<dbReference type="GO" id="GO:0006355">
    <property type="term" value="P:regulation of DNA-templated transcription"/>
    <property type="evidence" value="ECO:0007669"/>
    <property type="project" value="InterPro"/>
</dbReference>
<gene>
    <name evidence="5" type="primary">LOC112278037</name>
</gene>
<accession>A0A7I4CSL7</accession>